<accession>A0ABS8XS05</accession>
<evidence type="ECO:0000256" key="6">
    <source>
        <dbReference type="ARBA" id="ARBA00022989"/>
    </source>
</evidence>
<comment type="caution">
    <text evidence="12">The sequence shown here is derived from an EMBL/GenBank/DDBJ whole genome shotgun (WGS) entry which is preliminary data.</text>
</comment>
<comment type="subunit">
    <text evidence="9">The complex comprises the extracytoplasmic solute receptor protein and the two transmembrane proteins.</text>
</comment>
<reference evidence="12 13" key="1">
    <citation type="submission" date="2021-12" db="EMBL/GenBank/DDBJ databases">
        <title>Genome seq of P8.</title>
        <authorList>
            <person name="Seo T."/>
        </authorList>
    </citation>
    <scope>NUCLEOTIDE SEQUENCE [LARGE SCALE GENOMIC DNA]</scope>
    <source>
        <strain evidence="12 13">P8</strain>
    </source>
</reference>
<feature type="transmembrane region" description="Helical" evidence="9">
    <location>
        <begin position="48"/>
        <end position="66"/>
    </location>
</feature>
<feature type="transmembrane region" description="Helical" evidence="9">
    <location>
        <begin position="87"/>
        <end position="108"/>
    </location>
</feature>
<evidence type="ECO:0000256" key="5">
    <source>
        <dbReference type="ARBA" id="ARBA00022692"/>
    </source>
</evidence>
<sequence length="203" mass="21701">MIDTAIARICRAIDLLIAAALAVMVVLVFGNVVLRYAFNSGIAVSEEVSRWLFVWLCFLGAVVAMKDGAHLGTDMLVSRLPVAGKKACLVMGHLLMLYMTWLFLSGSWQQATLNMDVAAPVTGAPMSIFYASGVVFSLCAGVLLLLQLVRVLTGNVGEGDLVMVKESEEQAELEALQAELARSDASKSGAPAARSDTPSRHRT</sequence>
<comment type="subcellular location">
    <subcellularLocation>
        <location evidence="1 9">Cell inner membrane</location>
        <topology evidence="1 9">Multi-pass membrane protein</topology>
    </subcellularLocation>
</comment>
<evidence type="ECO:0000256" key="2">
    <source>
        <dbReference type="ARBA" id="ARBA00022448"/>
    </source>
</evidence>
<evidence type="ECO:0000313" key="13">
    <source>
        <dbReference type="Proteomes" id="UP001200741"/>
    </source>
</evidence>
<keyword evidence="13" id="KW-1185">Reference proteome</keyword>
<proteinExistence type="inferred from homology"/>
<dbReference type="PANTHER" id="PTHR35011:SF2">
    <property type="entry name" value="2,3-DIKETO-L-GULONATE TRAP TRANSPORTER SMALL PERMEASE PROTEIN YIAM"/>
    <property type="match status" value="1"/>
</dbReference>
<dbReference type="Pfam" id="PF04290">
    <property type="entry name" value="DctQ"/>
    <property type="match status" value="1"/>
</dbReference>
<keyword evidence="4 9" id="KW-0997">Cell inner membrane</keyword>
<evidence type="ECO:0000256" key="3">
    <source>
        <dbReference type="ARBA" id="ARBA00022475"/>
    </source>
</evidence>
<keyword evidence="7 9" id="KW-0472">Membrane</keyword>
<organism evidence="12 13">
    <name type="scientific">Pelomonas cellulosilytica</name>
    <dbReference type="NCBI Taxonomy" id="2906762"/>
    <lineage>
        <taxon>Bacteria</taxon>
        <taxon>Pseudomonadati</taxon>
        <taxon>Pseudomonadota</taxon>
        <taxon>Betaproteobacteria</taxon>
        <taxon>Burkholderiales</taxon>
        <taxon>Sphaerotilaceae</taxon>
        <taxon>Roseateles</taxon>
    </lineage>
</organism>
<evidence type="ECO:0000256" key="10">
    <source>
        <dbReference type="SAM" id="MobiDB-lite"/>
    </source>
</evidence>
<dbReference type="EMBL" id="JAJTWU010000003">
    <property type="protein sequence ID" value="MCE4554648.1"/>
    <property type="molecule type" value="Genomic_DNA"/>
</dbReference>
<evidence type="ECO:0000256" key="8">
    <source>
        <dbReference type="ARBA" id="ARBA00038436"/>
    </source>
</evidence>
<dbReference type="RefSeq" id="WP_233371660.1">
    <property type="nucleotide sequence ID" value="NZ_JAJTWU010000003.1"/>
</dbReference>
<evidence type="ECO:0000256" key="4">
    <source>
        <dbReference type="ARBA" id="ARBA00022519"/>
    </source>
</evidence>
<name>A0ABS8XS05_9BURK</name>
<feature type="domain" description="Tripartite ATP-independent periplasmic transporters DctQ component" evidence="11">
    <location>
        <begin position="24"/>
        <end position="153"/>
    </location>
</feature>
<comment type="function">
    <text evidence="9">Part of the tripartite ATP-independent periplasmic (TRAP) transport system.</text>
</comment>
<protein>
    <recommendedName>
        <fullName evidence="9">TRAP transporter small permease protein</fullName>
    </recommendedName>
</protein>
<keyword evidence="2 9" id="KW-0813">Transport</keyword>
<feature type="transmembrane region" description="Helical" evidence="9">
    <location>
        <begin position="128"/>
        <end position="146"/>
    </location>
</feature>
<feature type="transmembrane region" description="Helical" evidence="9">
    <location>
        <begin position="12"/>
        <end position="36"/>
    </location>
</feature>
<gene>
    <name evidence="12" type="ORF">LXT13_09375</name>
</gene>
<evidence type="ECO:0000256" key="1">
    <source>
        <dbReference type="ARBA" id="ARBA00004429"/>
    </source>
</evidence>
<dbReference type="InterPro" id="IPR007387">
    <property type="entry name" value="TRAP_DctQ"/>
</dbReference>
<evidence type="ECO:0000256" key="9">
    <source>
        <dbReference type="RuleBase" id="RU369079"/>
    </source>
</evidence>
<evidence type="ECO:0000256" key="7">
    <source>
        <dbReference type="ARBA" id="ARBA00023136"/>
    </source>
</evidence>
<dbReference type="PANTHER" id="PTHR35011">
    <property type="entry name" value="2,3-DIKETO-L-GULONATE TRAP TRANSPORTER SMALL PERMEASE PROTEIN YIAM"/>
    <property type="match status" value="1"/>
</dbReference>
<dbReference type="InterPro" id="IPR055348">
    <property type="entry name" value="DctQ"/>
</dbReference>
<comment type="similarity">
    <text evidence="8 9">Belongs to the TRAP transporter small permease family.</text>
</comment>
<feature type="region of interest" description="Disordered" evidence="10">
    <location>
        <begin position="180"/>
        <end position="203"/>
    </location>
</feature>
<keyword evidence="3" id="KW-1003">Cell membrane</keyword>
<evidence type="ECO:0000259" key="11">
    <source>
        <dbReference type="Pfam" id="PF04290"/>
    </source>
</evidence>
<evidence type="ECO:0000313" key="12">
    <source>
        <dbReference type="EMBL" id="MCE4554648.1"/>
    </source>
</evidence>
<keyword evidence="5 9" id="KW-0812">Transmembrane</keyword>
<keyword evidence="6 9" id="KW-1133">Transmembrane helix</keyword>
<dbReference type="Proteomes" id="UP001200741">
    <property type="component" value="Unassembled WGS sequence"/>
</dbReference>